<proteinExistence type="predicted"/>
<dbReference type="InterPro" id="IPR009003">
    <property type="entry name" value="Peptidase_S1_PA"/>
</dbReference>
<keyword evidence="2" id="KW-1185">Reference proteome</keyword>
<dbReference type="SUPFAM" id="SSF50494">
    <property type="entry name" value="Trypsin-like serine proteases"/>
    <property type="match status" value="1"/>
</dbReference>
<name>A0A7R8X7L6_9CRUS</name>
<dbReference type="EMBL" id="CAJPEV010000874">
    <property type="protein sequence ID" value="CAG0889226.1"/>
    <property type="molecule type" value="Genomic_DNA"/>
</dbReference>
<protein>
    <submittedName>
        <fullName evidence="1">Uncharacterized protein</fullName>
    </submittedName>
</protein>
<reference evidence="1" key="1">
    <citation type="submission" date="2020-11" db="EMBL/GenBank/DDBJ databases">
        <authorList>
            <person name="Tran Van P."/>
        </authorList>
    </citation>
    <scope>NUCLEOTIDE SEQUENCE</scope>
</reference>
<dbReference type="EMBL" id="LR900391">
    <property type="protein sequence ID" value="CAD7245517.1"/>
    <property type="molecule type" value="Genomic_DNA"/>
</dbReference>
<evidence type="ECO:0000313" key="1">
    <source>
        <dbReference type="EMBL" id="CAD7245517.1"/>
    </source>
</evidence>
<dbReference type="AlphaFoldDB" id="A0A7R8X7L6"/>
<organism evidence="1">
    <name type="scientific">Darwinula stevensoni</name>
    <dbReference type="NCBI Taxonomy" id="69355"/>
    <lineage>
        <taxon>Eukaryota</taxon>
        <taxon>Metazoa</taxon>
        <taxon>Ecdysozoa</taxon>
        <taxon>Arthropoda</taxon>
        <taxon>Crustacea</taxon>
        <taxon>Oligostraca</taxon>
        <taxon>Ostracoda</taxon>
        <taxon>Podocopa</taxon>
        <taxon>Podocopida</taxon>
        <taxon>Darwinulocopina</taxon>
        <taxon>Darwinuloidea</taxon>
        <taxon>Darwinulidae</taxon>
        <taxon>Darwinula</taxon>
    </lineage>
</organism>
<sequence length="187" mass="21430">MFTEEGNVESLSVQVFGSSARYLIRKRVQHPEYREETLANDLEMIILEMPVELNTGACILCTQDSQGLQDFSQCKLISHMKGSGFWKKNLQFGYILVGWLRNVWMTTVEHICSLSGYLMVFTAKQQELNSLFCRHVRDAVSSCKDKRKNAVQGQHLSISAYSHLATDLWATLYKYKISQVYGINDKC</sequence>
<accession>A0A7R8X7L6</accession>
<dbReference type="Proteomes" id="UP000677054">
    <property type="component" value="Unassembled WGS sequence"/>
</dbReference>
<evidence type="ECO:0000313" key="2">
    <source>
        <dbReference type="Proteomes" id="UP000677054"/>
    </source>
</evidence>
<gene>
    <name evidence="1" type="ORF">DSTB1V02_LOCUS5390</name>
</gene>
<dbReference type="OrthoDB" id="6380398at2759"/>